<dbReference type="PANTHER" id="PTHR42928:SF5">
    <property type="entry name" value="BLR1237 PROTEIN"/>
    <property type="match status" value="1"/>
</dbReference>
<comment type="caution">
    <text evidence="3">The sequence shown here is derived from an EMBL/GenBank/DDBJ whole genome shotgun (WGS) entry which is preliminary data.</text>
</comment>
<feature type="signal peptide" evidence="2">
    <location>
        <begin position="1"/>
        <end position="23"/>
    </location>
</feature>
<dbReference type="Gene3D" id="3.40.190.10">
    <property type="entry name" value="Periplasmic binding protein-like II"/>
    <property type="match status" value="1"/>
</dbReference>
<keyword evidence="4" id="KW-1185">Reference proteome</keyword>
<dbReference type="PANTHER" id="PTHR42928">
    <property type="entry name" value="TRICARBOXYLATE-BINDING PROTEIN"/>
    <property type="match status" value="1"/>
</dbReference>
<gene>
    <name evidence="3" type="ORF">GWK16_08995</name>
</gene>
<evidence type="ECO:0000256" key="2">
    <source>
        <dbReference type="SAM" id="SignalP"/>
    </source>
</evidence>
<accession>A0A848EA65</accession>
<evidence type="ECO:0000313" key="4">
    <source>
        <dbReference type="Proteomes" id="UP000548582"/>
    </source>
</evidence>
<dbReference type="Pfam" id="PF03401">
    <property type="entry name" value="TctC"/>
    <property type="match status" value="1"/>
</dbReference>
<name>A0A848EA65_9PROT</name>
<dbReference type="InterPro" id="IPR042100">
    <property type="entry name" value="Bug_dom1"/>
</dbReference>
<organism evidence="3 4">
    <name type="scientific">Neoroseomonas marina</name>
    <dbReference type="NCBI Taxonomy" id="1232220"/>
    <lineage>
        <taxon>Bacteria</taxon>
        <taxon>Pseudomonadati</taxon>
        <taxon>Pseudomonadota</taxon>
        <taxon>Alphaproteobacteria</taxon>
        <taxon>Acetobacterales</taxon>
        <taxon>Acetobacteraceae</taxon>
        <taxon>Neoroseomonas</taxon>
    </lineage>
</organism>
<reference evidence="3 4" key="1">
    <citation type="submission" date="2020-03" db="EMBL/GenBank/DDBJ databases">
        <authorList>
            <person name="Sun Q."/>
        </authorList>
    </citation>
    <scope>NUCLEOTIDE SEQUENCE [LARGE SCALE GENOMIC DNA]</scope>
    <source>
        <strain evidence="3 4">JC162</strain>
    </source>
</reference>
<dbReference type="Gene3D" id="3.40.190.150">
    <property type="entry name" value="Bordetella uptake gene, domain 1"/>
    <property type="match status" value="1"/>
</dbReference>
<dbReference type="Proteomes" id="UP000548582">
    <property type="component" value="Unassembled WGS sequence"/>
</dbReference>
<dbReference type="SUPFAM" id="SSF53850">
    <property type="entry name" value="Periplasmic binding protein-like II"/>
    <property type="match status" value="1"/>
</dbReference>
<dbReference type="AlphaFoldDB" id="A0A848EA65"/>
<evidence type="ECO:0000313" key="3">
    <source>
        <dbReference type="EMBL" id="NMJ41374.1"/>
    </source>
</evidence>
<evidence type="ECO:0000256" key="1">
    <source>
        <dbReference type="ARBA" id="ARBA00006987"/>
    </source>
</evidence>
<comment type="similarity">
    <text evidence="1">Belongs to the UPF0065 (bug) family.</text>
</comment>
<dbReference type="EMBL" id="JABBKX010000002">
    <property type="protein sequence ID" value="NMJ41374.1"/>
    <property type="molecule type" value="Genomic_DNA"/>
</dbReference>
<dbReference type="InterPro" id="IPR005064">
    <property type="entry name" value="BUG"/>
</dbReference>
<proteinExistence type="inferred from homology"/>
<dbReference type="CDD" id="cd07012">
    <property type="entry name" value="PBP2_Bug_TTT"/>
    <property type="match status" value="1"/>
</dbReference>
<dbReference type="PIRSF" id="PIRSF017082">
    <property type="entry name" value="YflP"/>
    <property type="match status" value="1"/>
</dbReference>
<protein>
    <submittedName>
        <fullName evidence="3">Tripartite tricarboxylate transporter substrate binding protein</fullName>
    </submittedName>
</protein>
<dbReference type="RefSeq" id="WP_170053580.1">
    <property type="nucleotide sequence ID" value="NZ_JABBKX010000002.1"/>
</dbReference>
<sequence>MSTTRRTMLAAGAGLLAAPAVQAQGEWPNKPVRIIVPWPPGGSTDVLVRLYAELLQPILGQPFVIENRPGAGGNIGIDATAKATPDGYTLGIASVGHLVINNYLYSRLPYDPAKDLMPVGIAWDLPNVVVVSSQHNPSRSLADFIAWCRAKRGGFTYGSPGVGTTGHLTGALFASRINVEGTHVPFRGAAQIIPAMLSGDLDSALDNLASYVPVIQEGRMRALAVTSATRWPTMRDVPTMAEAGMANFVVSSWQGFVFPAGTPRAAIERLNGALRRVVADQAVKDRFIRIGAEAVWSTPEEMVARAQAERPMWQEAVRVSGARLE</sequence>
<keyword evidence="2" id="KW-0732">Signal</keyword>
<feature type="chain" id="PRO_5032365951" evidence="2">
    <location>
        <begin position="24"/>
        <end position="325"/>
    </location>
</feature>